<evidence type="ECO:0000313" key="3">
    <source>
        <dbReference type="Proteomes" id="UP000011087"/>
    </source>
</evidence>
<dbReference type="PaxDb" id="55529-EKX39939"/>
<evidence type="ECO:0000313" key="2">
    <source>
        <dbReference type="EnsemblProtists" id="EKX39939"/>
    </source>
</evidence>
<reference evidence="2" key="3">
    <citation type="submission" date="2015-06" db="UniProtKB">
        <authorList>
            <consortium name="EnsemblProtists"/>
        </authorList>
    </citation>
    <scope>IDENTIFICATION</scope>
</reference>
<dbReference type="HOGENOM" id="CLU_1762280_0_0_1"/>
<name>L1IVL7_GUITC</name>
<evidence type="ECO:0000313" key="1">
    <source>
        <dbReference type="EMBL" id="EKX39939.1"/>
    </source>
</evidence>
<gene>
    <name evidence="1" type="ORF">GUITHDRAFT_143104</name>
</gene>
<dbReference type="EMBL" id="JH993035">
    <property type="protein sequence ID" value="EKX39939.1"/>
    <property type="molecule type" value="Genomic_DNA"/>
</dbReference>
<dbReference type="KEGG" id="gtt:GUITHDRAFT_143104"/>
<dbReference type="AlphaFoldDB" id="L1IVL7"/>
<dbReference type="GeneID" id="17296702"/>
<dbReference type="RefSeq" id="XP_005826919.1">
    <property type="nucleotide sequence ID" value="XM_005826862.1"/>
</dbReference>
<dbReference type="Proteomes" id="UP000011087">
    <property type="component" value="Unassembled WGS sequence"/>
</dbReference>
<reference evidence="1 3" key="1">
    <citation type="journal article" date="2012" name="Nature">
        <title>Algal genomes reveal evolutionary mosaicism and the fate of nucleomorphs.</title>
        <authorList>
            <consortium name="DOE Joint Genome Institute"/>
            <person name="Curtis B.A."/>
            <person name="Tanifuji G."/>
            <person name="Burki F."/>
            <person name="Gruber A."/>
            <person name="Irimia M."/>
            <person name="Maruyama S."/>
            <person name="Arias M.C."/>
            <person name="Ball S.G."/>
            <person name="Gile G.H."/>
            <person name="Hirakawa Y."/>
            <person name="Hopkins J.F."/>
            <person name="Kuo A."/>
            <person name="Rensing S.A."/>
            <person name="Schmutz J."/>
            <person name="Symeonidi A."/>
            <person name="Elias M."/>
            <person name="Eveleigh R.J."/>
            <person name="Herman E.K."/>
            <person name="Klute M.J."/>
            <person name="Nakayama T."/>
            <person name="Obornik M."/>
            <person name="Reyes-Prieto A."/>
            <person name="Armbrust E.V."/>
            <person name="Aves S.J."/>
            <person name="Beiko R.G."/>
            <person name="Coutinho P."/>
            <person name="Dacks J.B."/>
            <person name="Durnford D.G."/>
            <person name="Fast N.M."/>
            <person name="Green B.R."/>
            <person name="Grisdale C.J."/>
            <person name="Hempel F."/>
            <person name="Henrissat B."/>
            <person name="Hoppner M.P."/>
            <person name="Ishida K."/>
            <person name="Kim E."/>
            <person name="Koreny L."/>
            <person name="Kroth P.G."/>
            <person name="Liu Y."/>
            <person name="Malik S.B."/>
            <person name="Maier U.G."/>
            <person name="McRose D."/>
            <person name="Mock T."/>
            <person name="Neilson J.A."/>
            <person name="Onodera N.T."/>
            <person name="Poole A.M."/>
            <person name="Pritham E.J."/>
            <person name="Richards T.A."/>
            <person name="Rocap G."/>
            <person name="Roy S.W."/>
            <person name="Sarai C."/>
            <person name="Schaack S."/>
            <person name="Shirato S."/>
            <person name="Slamovits C.H."/>
            <person name="Spencer D.F."/>
            <person name="Suzuki S."/>
            <person name="Worden A.Z."/>
            <person name="Zauner S."/>
            <person name="Barry K."/>
            <person name="Bell C."/>
            <person name="Bharti A.K."/>
            <person name="Crow J.A."/>
            <person name="Grimwood J."/>
            <person name="Kramer R."/>
            <person name="Lindquist E."/>
            <person name="Lucas S."/>
            <person name="Salamov A."/>
            <person name="McFadden G.I."/>
            <person name="Lane C.E."/>
            <person name="Keeling P.J."/>
            <person name="Gray M.W."/>
            <person name="Grigoriev I.V."/>
            <person name="Archibald J.M."/>
        </authorList>
    </citation>
    <scope>NUCLEOTIDE SEQUENCE</scope>
    <source>
        <strain evidence="1 3">CCMP2712</strain>
    </source>
</reference>
<reference evidence="3" key="2">
    <citation type="submission" date="2012-11" db="EMBL/GenBank/DDBJ databases">
        <authorList>
            <person name="Kuo A."/>
            <person name="Curtis B.A."/>
            <person name="Tanifuji G."/>
            <person name="Burki F."/>
            <person name="Gruber A."/>
            <person name="Irimia M."/>
            <person name="Maruyama S."/>
            <person name="Arias M.C."/>
            <person name="Ball S.G."/>
            <person name="Gile G.H."/>
            <person name="Hirakawa Y."/>
            <person name="Hopkins J.F."/>
            <person name="Rensing S.A."/>
            <person name="Schmutz J."/>
            <person name="Symeonidi A."/>
            <person name="Elias M."/>
            <person name="Eveleigh R.J."/>
            <person name="Herman E.K."/>
            <person name="Klute M.J."/>
            <person name="Nakayama T."/>
            <person name="Obornik M."/>
            <person name="Reyes-Prieto A."/>
            <person name="Armbrust E.V."/>
            <person name="Aves S.J."/>
            <person name="Beiko R.G."/>
            <person name="Coutinho P."/>
            <person name="Dacks J.B."/>
            <person name="Durnford D.G."/>
            <person name="Fast N.M."/>
            <person name="Green B.R."/>
            <person name="Grisdale C."/>
            <person name="Hempe F."/>
            <person name="Henrissat B."/>
            <person name="Hoppner M.P."/>
            <person name="Ishida K.-I."/>
            <person name="Kim E."/>
            <person name="Koreny L."/>
            <person name="Kroth P.G."/>
            <person name="Liu Y."/>
            <person name="Malik S.-B."/>
            <person name="Maier U.G."/>
            <person name="McRose D."/>
            <person name="Mock T."/>
            <person name="Neilson J.A."/>
            <person name="Onodera N.T."/>
            <person name="Poole A.M."/>
            <person name="Pritham E.J."/>
            <person name="Richards T.A."/>
            <person name="Rocap G."/>
            <person name="Roy S.W."/>
            <person name="Sarai C."/>
            <person name="Schaack S."/>
            <person name="Shirato S."/>
            <person name="Slamovits C.H."/>
            <person name="Spencer D.F."/>
            <person name="Suzuki S."/>
            <person name="Worden A.Z."/>
            <person name="Zauner S."/>
            <person name="Barry K."/>
            <person name="Bell C."/>
            <person name="Bharti A.K."/>
            <person name="Crow J.A."/>
            <person name="Grimwood J."/>
            <person name="Kramer R."/>
            <person name="Lindquist E."/>
            <person name="Lucas S."/>
            <person name="Salamov A."/>
            <person name="McFadden G.I."/>
            <person name="Lane C.E."/>
            <person name="Keeling P.J."/>
            <person name="Gray M.W."/>
            <person name="Grigoriev I.V."/>
            <person name="Archibald J.M."/>
        </authorList>
    </citation>
    <scope>NUCLEOTIDE SEQUENCE</scope>
    <source>
        <strain evidence="3">CCMP2712</strain>
    </source>
</reference>
<accession>L1IVL7</accession>
<proteinExistence type="predicted"/>
<keyword evidence="3" id="KW-1185">Reference proteome</keyword>
<protein>
    <submittedName>
        <fullName evidence="1 2">Uncharacterized protein</fullName>
    </submittedName>
</protein>
<organism evidence="1">
    <name type="scientific">Guillardia theta (strain CCMP2712)</name>
    <name type="common">Cryptophyte</name>
    <dbReference type="NCBI Taxonomy" id="905079"/>
    <lineage>
        <taxon>Eukaryota</taxon>
        <taxon>Cryptophyceae</taxon>
        <taxon>Pyrenomonadales</taxon>
        <taxon>Geminigeraceae</taxon>
        <taxon>Guillardia</taxon>
    </lineage>
</organism>
<sequence>MSELGDRVMAVVVSDGGDIEVDKAQRRKQRRESLWSGEGFIPFHLLLKPSHTKLDVTRSNVRVEDVKMSLFKKTTHIDNIDVSYIENINRTTVIPGCFSAKRNLINFKDTKAHKDYSIRVKTDEDAQRLEEMLLQIMEDEQSRSKFRD</sequence>
<dbReference type="EnsemblProtists" id="EKX39939">
    <property type="protein sequence ID" value="EKX39939"/>
    <property type="gene ID" value="GUITHDRAFT_143104"/>
</dbReference>